<sequence length="238" mass="25228">MTDLVVRLELFMSNPLTVLLLTLGAYLIGEQLFIRTGRKGWFHPVIVGSLLVFLVIHFSSMSIETYREHSSILKTLLAPFTVALAIPLSQQLHHVRRHAGPILSTLLLGAVLVVLLGLGFAWVSGAESDVLLSVSTKGVTTAVALALSEKMGGIVPVAVAVVCISGIYGGLAGPWICRKTGVRDLRAIGFALGINAHAGGTAMAFGINPTMGVYSSLAMCLNAILTAMVLPFVITYLF</sequence>
<feature type="transmembrane region" description="Helical" evidence="5">
    <location>
        <begin position="12"/>
        <end position="29"/>
    </location>
</feature>
<dbReference type="EMBL" id="CP103300">
    <property type="protein sequence ID" value="UYM17379.1"/>
    <property type="molecule type" value="Genomic_DNA"/>
</dbReference>
<reference evidence="6" key="1">
    <citation type="submission" date="2022-10" db="EMBL/GenBank/DDBJ databases">
        <title>Completed Genome Sequence of two octocoral isolated bacterium, Endozoicomonas euniceicola EF212T and Endozoicomonas gorgoniicola PS125T.</title>
        <authorList>
            <person name="Chiou Y.-J."/>
            <person name="Chen Y.-H."/>
        </authorList>
    </citation>
    <scope>NUCLEOTIDE SEQUENCE</scope>
    <source>
        <strain evidence="6">EF212</strain>
    </source>
</reference>
<gene>
    <name evidence="6" type="ORF">NX720_05525</name>
</gene>
<evidence type="ECO:0000256" key="1">
    <source>
        <dbReference type="ARBA" id="ARBA00004141"/>
    </source>
</evidence>
<keyword evidence="4 5" id="KW-0472">Membrane</keyword>
<organism evidence="6 7">
    <name type="scientific">Endozoicomonas euniceicola</name>
    <dbReference type="NCBI Taxonomy" id="1234143"/>
    <lineage>
        <taxon>Bacteria</taxon>
        <taxon>Pseudomonadati</taxon>
        <taxon>Pseudomonadota</taxon>
        <taxon>Gammaproteobacteria</taxon>
        <taxon>Oceanospirillales</taxon>
        <taxon>Endozoicomonadaceae</taxon>
        <taxon>Endozoicomonas</taxon>
    </lineage>
</organism>
<evidence type="ECO:0000256" key="2">
    <source>
        <dbReference type="ARBA" id="ARBA00022692"/>
    </source>
</evidence>
<feature type="transmembrane region" description="Helical" evidence="5">
    <location>
        <begin position="71"/>
        <end position="89"/>
    </location>
</feature>
<evidence type="ECO:0000256" key="4">
    <source>
        <dbReference type="ARBA" id="ARBA00023136"/>
    </source>
</evidence>
<dbReference type="RefSeq" id="WP_262599940.1">
    <property type="nucleotide sequence ID" value="NZ_CP103300.1"/>
</dbReference>
<evidence type="ECO:0000313" key="6">
    <source>
        <dbReference type="EMBL" id="UYM17379.1"/>
    </source>
</evidence>
<name>A0ABY6GYB8_9GAMM</name>
<evidence type="ECO:0000313" key="7">
    <source>
        <dbReference type="Proteomes" id="UP001163255"/>
    </source>
</evidence>
<dbReference type="PANTHER" id="PTHR30249">
    <property type="entry name" value="PUTATIVE SEROTONIN TRANSPORTER"/>
    <property type="match status" value="1"/>
</dbReference>
<keyword evidence="3 5" id="KW-1133">Transmembrane helix</keyword>
<dbReference type="Pfam" id="PF04172">
    <property type="entry name" value="LrgB"/>
    <property type="match status" value="1"/>
</dbReference>
<feature type="transmembrane region" description="Helical" evidence="5">
    <location>
        <begin position="101"/>
        <end position="123"/>
    </location>
</feature>
<evidence type="ECO:0000256" key="5">
    <source>
        <dbReference type="SAM" id="Phobius"/>
    </source>
</evidence>
<comment type="subcellular location">
    <subcellularLocation>
        <location evidence="1">Membrane</location>
        <topology evidence="1">Multi-pass membrane protein</topology>
    </subcellularLocation>
</comment>
<feature type="transmembrane region" description="Helical" evidence="5">
    <location>
        <begin position="213"/>
        <end position="237"/>
    </location>
</feature>
<proteinExistence type="predicted"/>
<feature type="transmembrane region" description="Helical" evidence="5">
    <location>
        <begin position="41"/>
        <end position="59"/>
    </location>
</feature>
<protein>
    <submittedName>
        <fullName evidence="6">LrgB family protein</fullName>
    </submittedName>
</protein>
<keyword evidence="7" id="KW-1185">Reference proteome</keyword>
<feature type="transmembrane region" description="Helical" evidence="5">
    <location>
        <begin position="154"/>
        <end position="176"/>
    </location>
</feature>
<dbReference type="InterPro" id="IPR007300">
    <property type="entry name" value="CidB/LrgB"/>
</dbReference>
<evidence type="ECO:0000256" key="3">
    <source>
        <dbReference type="ARBA" id="ARBA00022989"/>
    </source>
</evidence>
<dbReference type="PANTHER" id="PTHR30249:SF0">
    <property type="entry name" value="PLASTIDAL GLYCOLATE_GLYCERATE TRANSLOCATOR 1, CHLOROPLASTIC"/>
    <property type="match status" value="1"/>
</dbReference>
<dbReference type="Proteomes" id="UP001163255">
    <property type="component" value="Chromosome"/>
</dbReference>
<feature type="transmembrane region" description="Helical" evidence="5">
    <location>
        <begin position="188"/>
        <end position="207"/>
    </location>
</feature>
<accession>A0ABY6GYB8</accession>
<keyword evidence="2 5" id="KW-0812">Transmembrane</keyword>